<dbReference type="RefSeq" id="WP_085225301.1">
    <property type="nucleotide sequence ID" value="NZ_BSQD01000002.1"/>
</dbReference>
<organism evidence="2 3">
    <name type="scientific">Trinickia caryophylli</name>
    <name type="common">Paraburkholderia caryophylli</name>
    <dbReference type="NCBI Taxonomy" id="28094"/>
    <lineage>
        <taxon>Bacteria</taxon>
        <taxon>Pseudomonadati</taxon>
        <taxon>Pseudomonadota</taxon>
        <taxon>Betaproteobacteria</taxon>
        <taxon>Burkholderiales</taxon>
        <taxon>Burkholderiaceae</taxon>
        <taxon>Trinickia</taxon>
    </lineage>
</organism>
<accession>A0A1X7D6Q7</accession>
<feature type="compositionally biased region" description="Acidic residues" evidence="1">
    <location>
        <begin position="257"/>
        <end position="266"/>
    </location>
</feature>
<reference evidence="3" key="1">
    <citation type="submission" date="2017-04" db="EMBL/GenBank/DDBJ databases">
        <authorList>
            <person name="Varghese N."/>
            <person name="Submissions S."/>
        </authorList>
    </citation>
    <scope>NUCLEOTIDE SEQUENCE [LARGE SCALE GENOMIC DNA]</scope>
    <source>
        <strain evidence="3">Ballard 720</strain>
    </source>
</reference>
<name>A0A1X7D6Q7_TRICW</name>
<dbReference type="GeneID" id="95552220"/>
<feature type="region of interest" description="Disordered" evidence="1">
    <location>
        <begin position="246"/>
        <end position="276"/>
    </location>
</feature>
<dbReference type="STRING" id="28094.SAMN06295900_102461"/>
<keyword evidence="3" id="KW-1185">Reference proteome</keyword>
<proteinExistence type="predicted"/>
<dbReference type="EMBL" id="FXAH01000002">
    <property type="protein sequence ID" value="SMF09886.1"/>
    <property type="molecule type" value="Genomic_DNA"/>
</dbReference>
<dbReference type="Proteomes" id="UP000192911">
    <property type="component" value="Unassembled WGS sequence"/>
</dbReference>
<dbReference type="OrthoDB" id="6183696at2"/>
<evidence type="ECO:0000256" key="1">
    <source>
        <dbReference type="SAM" id="MobiDB-lite"/>
    </source>
</evidence>
<protein>
    <submittedName>
        <fullName evidence="2">Uncharacterized protein</fullName>
    </submittedName>
</protein>
<gene>
    <name evidence="2" type="ORF">SAMN06295900_102461</name>
</gene>
<sequence>MSITISSSISIEQPGIDSSAKEAVGALPADFEALYESALRSLQQMFHEVFAQGGTSEADFGDDADTGMDTQSAAGALAGYMHENGINTLNPDQLYQLAYNPKDGTPSAVSAAAKFMLQNPDVFNQIETHDVAGSDGIASANDFDWAAQGEIGDVQPSAASSKAAQMDTQGASGALAGYMHENGIHTLTPGQLYQLAYNPREGTPPDVSAAAAYMLQNADAYNQIETHDVAGADGISGVGNFDWAAQGGLDEAKDPGETDTADGGELLDDKTSSSADLEQAVEAELEQINQAVFGYSIASSQSHAGARIEQTI</sequence>
<dbReference type="AlphaFoldDB" id="A0A1X7D6Q7"/>
<evidence type="ECO:0000313" key="3">
    <source>
        <dbReference type="Proteomes" id="UP000192911"/>
    </source>
</evidence>
<evidence type="ECO:0000313" key="2">
    <source>
        <dbReference type="EMBL" id="SMF09886.1"/>
    </source>
</evidence>